<evidence type="ECO:0000313" key="5">
    <source>
        <dbReference type="EMBL" id="KAK8945724.1"/>
    </source>
</evidence>
<dbReference type="SUPFAM" id="SSF50630">
    <property type="entry name" value="Acid proteases"/>
    <property type="match status" value="1"/>
</dbReference>
<dbReference type="InterPro" id="IPR051708">
    <property type="entry name" value="Plant_Aspart_Prot_A1"/>
</dbReference>
<dbReference type="PROSITE" id="PS51767">
    <property type="entry name" value="PEPTIDASE_A1"/>
    <property type="match status" value="1"/>
</dbReference>
<evidence type="ECO:0000313" key="6">
    <source>
        <dbReference type="Proteomes" id="UP001412067"/>
    </source>
</evidence>
<accession>A0ABR2LNP0</accession>
<dbReference type="InterPro" id="IPR001969">
    <property type="entry name" value="Aspartic_peptidase_AS"/>
</dbReference>
<comment type="similarity">
    <text evidence="1">Belongs to the peptidase A1 family.</text>
</comment>
<sequence length="239" mass="25887">MIFYLGSPAEEFLAIADTGSDLIWIQCKPCDECYAQKAPLFDPRASSTYKVISCSTDHARPFRRAAAAKDPSASTHVYGDGSMVEGFLSSETLNFYSTGGRRMQIPSTLFDCTHRSNGTFAKNGAGLVSLGGGKLSLIRQFGSSIESKFSYCLPSSSQSSATSRHNFGARADVSGSNAVTTPLIPGSPSTLYFLSLQQVSVEEQGDVNVKPGNTRRQKLWIYYNILGKGKLALEIRQQP</sequence>
<reference evidence="5 6" key="1">
    <citation type="journal article" date="2022" name="Nat. Plants">
        <title>Genomes of leafy and leafless Platanthera orchids illuminate the evolution of mycoheterotrophy.</title>
        <authorList>
            <person name="Li M.H."/>
            <person name="Liu K.W."/>
            <person name="Li Z."/>
            <person name="Lu H.C."/>
            <person name="Ye Q.L."/>
            <person name="Zhang D."/>
            <person name="Wang J.Y."/>
            <person name="Li Y.F."/>
            <person name="Zhong Z.M."/>
            <person name="Liu X."/>
            <person name="Yu X."/>
            <person name="Liu D.K."/>
            <person name="Tu X.D."/>
            <person name="Liu B."/>
            <person name="Hao Y."/>
            <person name="Liao X.Y."/>
            <person name="Jiang Y.T."/>
            <person name="Sun W.H."/>
            <person name="Chen J."/>
            <person name="Chen Y.Q."/>
            <person name="Ai Y."/>
            <person name="Zhai J.W."/>
            <person name="Wu S.S."/>
            <person name="Zhou Z."/>
            <person name="Hsiao Y.Y."/>
            <person name="Wu W.L."/>
            <person name="Chen Y.Y."/>
            <person name="Lin Y.F."/>
            <person name="Hsu J.L."/>
            <person name="Li C.Y."/>
            <person name="Wang Z.W."/>
            <person name="Zhao X."/>
            <person name="Zhong W.Y."/>
            <person name="Ma X.K."/>
            <person name="Ma L."/>
            <person name="Huang J."/>
            <person name="Chen G.Z."/>
            <person name="Huang M.Z."/>
            <person name="Huang L."/>
            <person name="Peng D.H."/>
            <person name="Luo Y.B."/>
            <person name="Zou S.Q."/>
            <person name="Chen S.P."/>
            <person name="Lan S."/>
            <person name="Tsai W.C."/>
            <person name="Van de Peer Y."/>
            <person name="Liu Z.J."/>
        </authorList>
    </citation>
    <scope>NUCLEOTIDE SEQUENCE [LARGE SCALE GENOMIC DNA]</scope>
    <source>
        <strain evidence="5">Lor288</strain>
    </source>
</reference>
<dbReference type="EMBL" id="JBBWWR010000017">
    <property type="protein sequence ID" value="KAK8945724.1"/>
    <property type="molecule type" value="Genomic_DNA"/>
</dbReference>
<feature type="domain" description="Peptidase A1" evidence="4">
    <location>
        <begin position="1"/>
        <end position="239"/>
    </location>
</feature>
<organism evidence="5 6">
    <name type="scientific">Platanthera guangdongensis</name>
    <dbReference type="NCBI Taxonomy" id="2320717"/>
    <lineage>
        <taxon>Eukaryota</taxon>
        <taxon>Viridiplantae</taxon>
        <taxon>Streptophyta</taxon>
        <taxon>Embryophyta</taxon>
        <taxon>Tracheophyta</taxon>
        <taxon>Spermatophyta</taxon>
        <taxon>Magnoliopsida</taxon>
        <taxon>Liliopsida</taxon>
        <taxon>Asparagales</taxon>
        <taxon>Orchidaceae</taxon>
        <taxon>Orchidoideae</taxon>
        <taxon>Orchideae</taxon>
        <taxon>Orchidinae</taxon>
        <taxon>Platanthera</taxon>
    </lineage>
</organism>
<gene>
    <name evidence="5" type="primary">CDR1</name>
    <name evidence="5" type="ORF">KSP40_PGU000722</name>
</gene>
<dbReference type="Pfam" id="PF14543">
    <property type="entry name" value="TAXi_N"/>
    <property type="match status" value="1"/>
</dbReference>
<dbReference type="InterPro" id="IPR032861">
    <property type="entry name" value="TAXi_N"/>
</dbReference>
<proteinExistence type="inferred from homology"/>
<name>A0ABR2LNP0_9ASPA</name>
<keyword evidence="3" id="KW-0378">Hydrolase</keyword>
<dbReference type="Gene3D" id="2.40.70.10">
    <property type="entry name" value="Acid Proteases"/>
    <property type="match status" value="1"/>
</dbReference>
<dbReference type="Proteomes" id="UP001412067">
    <property type="component" value="Unassembled WGS sequence"/>
</dbReference>
<evidence type="ECO:0000259" key="4">
    <source>
        <dbReference type="PROSITE" id="PS51767"/>
    </source>
</evidence>
<evidence type="ECO:0000256" key="2">
    <source>
        <dbReference type="ARBA" id="ARBA00022670"/>
    </source>
</evidence>
<dbReference type="PANTHER" id="PTHR47967:SF128">
    <property type="entry name" value="ASPARTIC PROTEINASE CDR1-LIKE"/>
    <property type="match status" value="1"/>
</dbReference>
<keyword evidence="2" id="KW-0645">Protease</keyword>
<comment type="caution">
    <text evidence="5">The sequence shown here is derived from an EMBL/GenBank/DDBJ whole genome shotgun (WGS) entry which is preliminary data.</text>
</comment>
<keyword evidence="6" id="KW-1185">Reference proteome</keyword>
<evidence type="ECO:0000256" key="1">
    <source>
        <dbReference type="ARBA" id="ARBA00007447"/>
    </source>
</evidence>
<dbReference type="PANTHER" id="PTHR47967">
    <property type="entry name" value="OS07G0603500 PROTEIN-RELATED"/>
    <property type="match status" value="1"/>
</dbReference>
<protein>
    <submittedName>
        <fullName evidence="5">Aspartic proteinase CDR1</fullName>
    </submittedName>
</protein>
<evidence type="ECO:0000256" key="3">
    <source>
        <dbReference type="ARBA" id="ARBA00022801"/>
    </source>
</evidence>
<dbReference type="InterPro" id="IPR021109">
    <property type="entry name" value="Peptidase_aspartic_dom_sf"/>
</dbReference>
<dbReference type="InterPro" id="IPR033121">
    <property type="entry name" value="PEPTIDASE_A1"/>
</dbReference>
<dbReference type="PROSITE" id="PS00141">
    <property type="entry name" value="ASP_PROTEASE"/>
    <property type="match status" value="1"/>
</dbReference>